<gene>
    <name evidence="1" type="ORF">G9272_25330</name>
</gene>
<accession>A0A6M4WTB3</accession>
<dbReference type="AlphaFoldDB" id="A0A6M4WTB3"/>
<keyword evidence="2" id="KW-1185">Reference proteome</keyword>
<proteinExistence type="predicted"/>
<evidence type="ECO:0000313" key="2">
    <source>
        <dbReference type="Proteomes" id="UP000502665"/>
    </source>
</evidence>
<sequence length="451" mass="47661">MAGSHVDVHVTRGEDGTILIAADPAPGRAEDGSGPDFARAVLDVAGAVLSWPVREEPGLPMAEVHDVGRAQQWLWALYGERTAAAVHACVAGEPAGVRVTADVTALAGAAARLGFGHWAARWWPASYVDGIPALEPDVLGLELAALTHWCQQLFGDFNDFDDFAGFNGFGDGHVGHDGHDRFGGRPDDCVAELIEDHQAALDPLIQWWRAAPQSADTARHLESVLRLLDDAADGAGLDGQALRRLRAALEQHRPAGTTVDLGALFVRHDGYALAAGDPLVTGGRVIARGSGTNDWRRYPPGFVDASETAVSWTARALGARRQIEVEIVAHIAAPVAGAPLVAEVRVNGGRRNRVPLARRDDVWTGRADLDPQGPAGAVPPRFEVGVLLPGFDPGPGGPEDRADRDAIRALVRRRLATAAQPLTYDGSPHDASSGPFLAEIAAVAAATEEDY</sequence>
<name>A0A6M4WTB3_9ACTN</name>
<dbReference type="EMBL" id="CP049838">
    <property type="protein sequence ID" value="QJT03192.1"/>
    <property type="molecule type" value="Genomic_DNA"/>
</dbReference>
<dbReference type="Proteomes" id="UP000502665">
    <property type="component" value="Chromosome"/>
</dbReference>
<evidence type="ECO:0000313" key="1">
    <source>
        <dbReference type="EMBL" id="QJT03192.1"/>
    </source>
</evidence>
<organism evidence="1 2">
    <name type="scientific">Streptomyces asoensis</name>
    <dbReference type="NCBI Taxonomy" id="249586"/>
    <lineage>
        <taxon>Bacteria</taxon>
        <taxon>Bacillati</taxon>
        <taxon>Actinomycetota</taxon>
        <taxon>Actinomycetes</taxon>
        <taxon>Kitasatosporales</taxon>
        <taxon>Streptomycetaceae</taxon>
        <taxon>Streptomyces</taxon>
    </lineage>
</organism>
<reference evidence="1" key="1">
    <citation type="submission" date="2020-03" db="EMBL/GenBank/DDBJ databases">
        <title>Molecular networking-based the target discovery of potent antiproliferative macrolactams: 5/6/7/16 polycyclic ansamycins and glycosylated trienomycin from Streptomyces cacaoi subsp. asoensis.</title>
        <authorList>
            <person name="Liu L.-L."/>
        </authorList>
    </citation>
    <scope>NUCLEOTIDE SEQUENCE [LARGE SCALE GENOMIC DNA]</scope>
    <source>
        <strain evidence="1">H2S5</strain>
    </source>
</reference>
<dbReference type="RefSeq" id="WP_171398663.1">
    <property type="nucleotide sequence ID" value="NZ_CP049838.1"/>
</dbReference>
<protein>
    <submittedName>
        <fullName evidence="1">Uncharacterized protein</fullName>
    </submittedName>
</protein>